<keyword evidence="2 3" id="KW-0378">Hydrolase</keyword>
<dbReference type="Gene3D" id="3.90.79.10">
    <property type="entry name" value="Nucleoside Triphosphate Pyrophosphohydrolase"/>
    <property type="match status" value="1"/>
</dbReference>
<dbReference type="SUPFAM" id="SSF55811">
    <property type="entry name" value="Nudix"/>
    <property type="match status" value="1"/>
</dbReference>
<feature type="domain" description="Nudix hydrolase" evidence="4">
    <location>
        <begin position="106"/>
        <end position="225"/>
    </location>
</feature>
<dbReference type="PRINTS" id="PR00502">
    <property type="entry name" value="NUDIXFAMILY"/>
</dbReference>
<dbReference type="PROSITE" id="PS00893">
    <property type="entry name" value="NUDIX_BOX"/>
    <property type="match status" value="1"/>
</dbReference>
<dbReference type="InterPro" id="IPR011008">
    <property type="entry name" value="Dimeric_a/b-barrel"/>
</dbReference>
<organism evidence="5 6">
    <name type="scientific">Bacillus salipaludis</name>
    <dbReference type="NCBI Taxonomy" id="2547811"/>
    <lineage>
        <taxon>Bacteria</taxon>
        <taxon>Bacillati</taxon>
        <taxon>Bacillota</taxon>
        <taxon>Bacilli</taxon>
        <taxon>Bacillales</taxon>
        <taxon>Bacillaceae</taxon>
        <taxon>Bacillus</taxon>
    </lineage>
</organism>
<dbReference type="EMBL" id="JBJHQH010000028">
    <property type="protein sequence ID" value="MFK9094828.1"/>
    <property type="molecule type" value="Genomic_DNA"/>
</dbReference>
<dbReference type="Pfam" id="PF00293">
    <property type="entry name" value="NUDIX"/>
    <property type="match status" value="1"/>
</dbReference>
<evidence type="ECO:0000256" key="1">
    <source>
        <dbReference type="ARBA" id="ARBA00005582"/>
    </source>
</evidence>
<dbReference type="Gene3D" id="3.30.70.100">
    <property type="match status" value="1"/>
</dbReference>
<dbReference type="InterPro" id="IPR000086">
    <property type="entry name" value="NUDIX_hydrolase_dom"/>
</dbReference>
<accession>A0ABW8RMR7</accession>
<sequence>MFYIRETFQILPEKVSDCNELFHKYLLPNQLKNGAKLVGRWLTDAEDEIITIWEYQSFEEYLKIEEIVLRDEMYKHSQSQFQKLGKLYIDYRKDFLTPTGAYSSPKQTVTVSGYITNENNETLLVKTFWRADTWELPGGGVDDEETLDVALCREIMEETGIQVKLQGVTGVYSNGSTVSIVFLGKYSGGQPKTSNETNDVRFIKLNSANVHQYIKRGKFLPRVVDAMKGKCIPYEAFKVRPYELLNRLNGIGENE</sequence>
<dbReference type="InterPro" id="IPR020084">
    <property type="entry name" value="NUDIX_hydrolase_CS"/>
</dbReference>
<protein>
    <submittedName>
        <fullName evidence="5">NUDIX hydrolase</fullName>
    </submittedName>
</protein>
<comment type="caution">
    <text evidence="5">The sequence shown here is derived from an EMBL/GenBank/DDBJ whole genome shotgun (WGS) entry which is preliminary data.</text>
</comment>
<dbReference type="PANTHER" id="PTHR43736">
    <property type="entry name" value="ADP-RIBOSE PYROPHOSPHATASE"/>
    <property type="match status" value="1"/>
</dbReference>
<dbReference type="PANTHER" id="PTHR43736:SF1">
    <property type="entry name" value="DIHYDRONEOPTERIN TRIPHOSPHATE DIPHOSPHATASE"/>
    <property type="match status" value="1"/>
</dbReference>
<dbReference type="PROSITE" id="PS51462">
    <property type="entry name" value="NUDIX"/>
    <property type="match status" value="1"/>
</dbReference>
<dbReference type="GO" id="GO:0016787">
    <property type="term" value="F:hydrolase activity"/>
    <property type="evidence" value="ECO:0007669"/>
    <property type="project" value="UniProtKB-KW"/>
</dbReference>
<dbReference type="InterPro" id="IPR020476">
    <property type="entry name" value="Nudix_hydrolase"/>
</dbReference>
<keyword evidence="6" id="KW-1185">Reference proteome</keyword>
<name>A0ABW8RMR7_9BACI</name>
<evidence type="ECO:0000313" key="5">
    <source>
        <dbReference type="EMBL" id="MFK9094828.1"/>
    </source>
</evidence>
<evidence type="ECO:0000259" key="4">
    <source>
        <dbReference type="PROSITE" id="PS51462"/>
    </source>
</evidence>
<gene>
    <name evidence="5" type="ORF">ACJEBI_25560</name>
</gene>
<evidence type="ECO:0000256" key="2">
    <source>
        <dbReference type="ARBA" id="ARBA00022801"/>
    </source>
</evidence>
<evidence type="ECO:0000256" key="3">
    <source>
        <dbReference type="RuleBase" id="RU003476"/>
    </source>
</evidence>
<dbReference type="CDD" id="cd02883">
    <property type="entry name" value="NUDIX_Hydrolase"/>
    <property type="match status" value="1"/>
</dbReference>
<evidence type="ECO:0000313" key="6">
    <source>
        <dbReference type="Proteomes" id="UP001623041"/>
    </source>
</evidence>
<comment type="similarity">
    <text evidence="1 3">Belongs to the Nudix hydrolase family.</text>
</comment>
<reference evidence="5 6" key="1">
    <citation type="submission" date="2024-11" db="EMBL/GenBank/DDBJ databases">
        <authorList>
            <person name="Lucas J.A."/>
        </authorList>
    </citation>
    <scope>NUCLEOTIDE SEQUENCE [LARGE SCALE GENOMIC DNA]</scope>
    <source>
        <strain evidence="5 6">Z 5.4</strain>
    </source>
</reference>
<dbReference type="InterPro" id="IPR015797">
    <property type="entry name" value="NUDIX_hydrolase-like_dom_sf"/>
</dbReference>
<proteinExistence type="inferred from homology"/>
<dbReference type="SUPFAM" id="SSF54909">
    <property type="entry name" value="Dimeric alpha+beta barrel"/>
    <property type="match status" value="1"/>
</dbReference>
<dbReference type="Proteomes" id="UP001623041">
    <property type="component" value="Unassembled WGS sequence"/>
</dbReference>